<gene>
    <name evidence="1" type="ORF">HKBW3S43_02038</name>
</gene>
<proteinExistence type="predicted"/>
<evidence type="ECO:0000313" key="2">
    <source>
        <dbReference type="Proteomes" id="UP000576480"/>
    </source>
</evidence>
<organism evidence="1 2">
    <name type="scientific">Candidatus Hakubella thermalkaliphila</name>
    <dbReference type="NCBI Taxonomy" id="2754717"/>
    <lineage>
        <taxon>Bacteria</taxon>
        <taxon>Bacillati</taxon>
        <taxon>Actinomycetota</taxon>
        <taxon>Actinomycetota incertae sedis</taxon>
        <taxon>Candidatus Hakubellales</taxon>
        <taxon>Candidatus Hakubellaceae</taxon>
        <taxon>Candidatus Hakubella</taxon>
    </lineage>
</organism>
<evidence type="ECO:0000313" key="1">
    <source>
        <dbReference type="EMBL" id="GFP36250.1"/>
    </source>
</evidence>
<comment type="caution">
    <text evidence="1">The sequence shown here is derived from an EMBL/GenBank/DDBJ whole genome shotgun (WGS) entry which is preliminary data.</text>
</comment>
<feature type="non-terminal residue" evidence="1">
    <location>
        <position position="1"/>
    </location>
</feature>
<protein>
    <submittedName>
        <fullName evidence="1">Uncharacterized protein</fullName>
    </submittedName>
</protein>
<dbReference type="AlphaFoldDB" id="A0A6V8PVU7"/>
<accession>A0A6V8PVU7</accession>
<dbReference type="Proteomes" id="UP000576480">
    <property type="component" value="Unassembled WGS sequence"/>
</dbReference>
<dbReference type="EMBL" id="BLSB01000516">
    <property type="protein sequence ID" value="GFP36250.1"/>
    <property type="molecule type" value="Genomic_DNA"/>
</dbReference>
<name>A0A6V8PVU7_9ACTN</name>
<sequence length="105" mass="11844">SDHLLLKVGPGSGGNSTGADHLGNRMVEIFCAQSWGHYSKEARNSHMVFVARFHMAVFRAGCYFVSLVNFLRELASKGLLMYKYIDLRVEASQPCLWPTLFLQTF</sequence>
<reference evidence="1 2" key="1">
    <citation type="journal article" date="2020" name="Front. Microbiol.">
        <title>Single-cell genomics of novel Actinobacteria with the Wood-Ljungdahl pathway discovered in a serpentinizing system.</title>
        <authorList>
            <person name="Merino N."/>
            <person name="Kawai M."/>
            <person name="Boyd E.S."/>
            <person name="Colman D.R."/>
            <person name="McGlynn S.E."/>
            <person name="Nealson K.H."/>
            <person name="Kurokawa K."/>
            <person name="Hongoh Y."/>
        </authorList>
    </citation>
    <scope>NUCLEOTIDE SEQUENCE [LARGE SCALE GENOMIC DNA]</scope>
    <source>
        <strain evidence="1 2">S43</strain>
    </source>
</reference>